<dbReference type="Gene3D" id="3.40.50.360">
    <property type="match status" value="1"/>
</dbReference>
<dbReference type="PANTHER" id="PTHR30543:SF21">
    <property type="entry name" value="NAD(P)H-DEPENDENT FMN REDUCTASE LOT6"/>
    <property type="match status" value="1"/>
</dbReference>
<keyword evidence="3" id="KW-1185">Reference proteome</keyword>
<sequence length="203" mass="21302">MSRVLAISGSIRTESFNTALLNAFGSLAPEGMSIEVFKGIDELPHFNQDLEGDVPASVTRLREAVQAADAVIISTPEYNRAIPGVLKNALDWASRPYGQSSWQGKPVAALSASPGAQGGVRALEELTGQLQNLSAYLVRGPEIAIPEVHTRLGADADARATLTDPATAGMVKYLLEALQVAIDTKAGENHVKALGAWAASLNG</sequence>
<dbReference type="GO" id="GO:0010181">
    <property type="term" value="F:FMN binding"/>
    <property type="evidence" value="ECO:0007669"/>
    <property type="project" value="TreeGrafter"/>
</dbReference>
<dbReference type="InterPro" id="IPR050712">
    <property type="entry name" value="NAD(P)H-dep_reductase"/>
</dbReference>
<dbReference type="GO" id="GO:0005829">
    <property type="term" value="C:cytosol"/>
    <property type="evidence" value="ECO:0007669"/>
    <property type="project" value="TreeGrafter"/>
</dbReference>
<evidence type="ECO:0000259" key="1">
    <source>
        <dbReference type="Pfam" id="PF03358"/>
    </source>
</evidence>
<evidence type="ECO:0000313" key="3">
    <source>
        <dbReference type="Proteomes" id="UP001165378"/>
    </source>
</evidence>
<dbReference type="AlphaFoldDB" id="A0AA41Q8C9"/>
<accession>A0AA41Q8C9</accession>
<dbReference type="InterPro" id="IPR029039">
    <property type="entry name" value="Flavoprotein-like_sf"/>
</dbReference>
<organism evidence="2 3">
    <name type="scientific">Yinghuangia soli</name>
    <dbReference type="NCBI Taxonomy" id="2908204"/>
    <lineage>
        <taxon>Bacteria</taxon>
        <taxon>Bacillati</taxon>
        <taxon>Actinomycetota</taxon>
        <taxon>Actinomycetes</taxon>
        <taxon>Kitasatosporales</taxon>
        <taxon>Streptomycetaceae</taxon>
        <taxon>Yinghuangia</taxon>
    </lineage>
</organism>
<dbReference type="Pfam" id="PF03358">
    <property type="entry name" value="FMN_red"/>
    <property type="match status" value="1"/>
</dbReference>
<dbReference type="SUPFAM" id="SSF52218">
    <property type="entry name" value="Flavoproteins"/>
    <property type="match status" value="1"/>
</dbReference>
<dbReference type="PANTHER" id="PTHR30543">
    <property type="entry name" value="CHROMATE REDUCTASE"/>
    <property type="match status" value="1"/>
</dbReference>
<name>A0AA41Q8C9_9ACTN</name>
<dbReference type="RefSeq" id="WP_235057864.1">
    <property type="nucleotide sequence ID" value="NZ_JAKFHA010000043.1"/>
</dbReference>
<feature type="domain" description="NADPH-dependent FMN reductase-like" evidence="1">
    <location>
        <begin position="3"/>
        <end position="149"/>
    </location>
</feature>
<dbReference type="EMBL" id="JAKFHA010000043">
    <property type="protein sequence ID" value="MCF2533096.1"/>
    <property type="molecule type" value="Genomic_DNA"/>
</dbReference>
<evidence type="ECO:0000313" key="2">
    <source>
        <dbReference type="EMBL" id="MCF2533096.1"/>
    </source>
</evidence>
<dbReference type="InterPro" id="IPR005025">
    <property type="entry name" value="FMN_Rdtase-like_dom"/>
</dbReference>
<proteinExistence type="predicted"/>
<dbReference type="GO" id="GO:0016491">
    <property type="term" value="F:oxidoreductase activity"/>
    <property type="evidence" value="ECO:0007669"/>
    <property type="project" value="InterPro"/>
</dbReference>
<dbReference type="Proteomes" id="UP001165378">
    <property type="component" value="Unassembled WGS sequence"/>
</dbReference>
<comment type="caution">
    <text evidence="2">The sequence shown here is derived from an EMBL/GenBank/DDBJ whole genome shotgun (WGS) entry which is preliminary data.</text>
</comment>
<gene>
    <name evidence="2" type="ORF">LZ495_38590</name>
</gene>
<reference evidence="2" key="1">
    <citation type="submission" date="2022-01" db="EMBL/GenBank/DDBJ databases">
        <title>Genome-Based Taxonomic Classification of the Phylum Actinobacteria.</title>
        <authorList>
            <person name="Gao Y."/>
        </authorList>
    </citation>
    <scope>NUCLEOTIDE SEQUENCE</scope>
    <source>
        <strain evidence="2">KLBMP 8922</strain>
    </source>
</reference>
<protein>
    <submittedName>
        <fullName evidence="2">NAD(P)H-dependent oxidoreductase</fullName>
    </submittedName>
</protein>